<dbReference type="AlphaFoldDB" id="A0A2R6NNB7"/>
<evidence type="ECO:0000256" key="1">
    <source>
        <dbReference type="SAM" id="MobiDB-lite"/>
    </source>
</evidence>
<dbReference type="EMBL" id="MLYV02001050">
    <property type="protein sequence ID" value="PSR73897.1"/>
    <property type="molecule type" value="Genomic_DNA"/>
</dbReference>
<protein>
    <submittedName>
        <fullName evidence="2">Uncharacterized protein</fullName>
    </submittedName>
</protein>
<evidence type="ECO:0000313" key="3">
    <source>
        <dbReference type="Proteomes" id="UP000186601"/>
    </source>
</evidence>
<organism evidence="2 3">
    <name type="scientific">Hermanssonia centrifuga</name>
    <dbReference type="NCBI Taxonomy" id="98765"/>
    <lineage>
        <taxon>Eukaryota</taxon>
        <taxon>Fungi</taxon>
        <taxon>Dikarya</taxon>
        <taxon>Basidiomycota</taxon>
        <taxon>Agaricomycotina</taxon>
        <taxon>Agaricomycetes</taxon>
        <taxon>Polyporales</taxon>
        <taxon>Meruliaceae</taxon>
        <taxon>Hermanssonia</taxon>
    </lineage>
</organism>
<gene>
    <name evidence="2" type="ORF">PHLCEN_2v10255</name>
</gene>
<reference evidence="2 3" key="1">
    <citation type="submission" date="2018-02" db="EMBL/GenBank/DDBJ databases">
        <title>Genome sequence of the basidiomycete white-rot fungus Phlebia centrifuga.</title>
        <authorList>
            <person name="Granchi Z."/>
            <person name="Peng M."/>
            <person name="de Vries R.P."/>
            <person name="Hilden K."/>
            <person name="Makela M.R."/>
            <person name="Grigoriev I."/>
            <person name="Riley R."/>
        </authorList>
    </citation>
    <scope>NUCLEOTIDE SEQUENCE [LARGE SCALE GENOMIC DNA]</scope>
    <source>
        <strain evidence="2 3">FBCC195</strain>
    </source>
</reference>
<dbReference type="Proteomes" id="UP000186601">
    <property type="component" value="Unassembled WGS sequence"/>
</dbReference>
<comment type="caution">
    <text evidence="2">The sequence shown here is derived from an EMBL/GenBank/DDBJ whole genome shotgun (WGS) entry which is preliminary data.</text>
</comment>
<feature type="compositionally biased region" description="Basic and acidic residues" evidence="1">
    <location>
        <begin position="45"/>
        <end position="61"/>
    </location>
</feature>
<feature type="region of interest" description="Disordered" evidence="1">
    <location>
        <begin position="39"/>
        <end position="77"/>
    </location>
</feature>
<evidence type="ECO:0000313" key="2">
    <source>
        <dbReference type="EMBL" id="PSR73897.1"/>
    </source>
</evidence>
<proteinExistence type="predicted"/>
<name>A0A2R6NNB7_9APHY</name>
<keyword evidence="3" id="KW-1185">Reference proteome</keyword>
<sequence length="139" mass="16134">MRERQERETARERPRETQLLLDQVVVHRHPPVTTTTIRSVPSVEAYEKSVNDTDHAEEHTSTVHQSQPQLGWNDKDEEYPEGRRAYYQSLRTWHGSFGAYEADRMRDLLETQDDTETREKEMIDLGAGAGLISQIPTLQ</sequence>
<accession>A0A2R6NNB7</accession>